<evidence type="ECO:0000313" key="1">
    <source>
        <dbReference type="EMBL" id="KKK55058.1"/>
    </source>
</evidence>
<proteinExistence type="predicted"/>
<protein>
    <submittedName>
        <fullName evidence="1">Uncharacterized protein</fullName>
    </submittedName>
</protein>
<reference evidence="1" key="1">
    <citation type="journal article" date="2015" name="Nature">
        <title>Complex archaea that bridge the gap between prokaryotes and eukaryotes.</title>
        <authorList>
            <person name="Spang A."/>
            <person name="Saw J.H."/>
            <person name="Jorgensen S.L."/>
            <person name="Zaremba-Niedzwiedzka K."/>
            <person name="Martijn J."/>
            <person name="Lind A.E."/>
            <person name="van Eijk R."/>
            <person name="Schleper C."/>
            <person name="Guy L."/>
            <person name="Ettema T.J."/>
        </authorList>
    </citation>
    <scope>NUCLEOTIDE SEQUENCE</scope>
</reference>
<dbReference type="EMBL" id="LAZR01065678">
    <property type="protein sequence ID" value="KKK55058.1"/>
    <property type="molecule type" value="Genomic_DNA"/>
</dbReference>
<sequence length="349" mass="37720">AKETRDSAVADAGLGFSMMNRSEAVPEPKAMAELRLPRGASFGRPGGVQEVRPSLVLPEARQVRHHREPPIEDSSGFDLSSICAADLDEGLAAFVNSAIEVGLTTDQINAVVLGAARNPQLKEALDLLLGKALSIGGLESKTAEDHYRLMQNIAVNSVDPEQYGMLSRSAFNERLKQLVRCRVLIDRPFDLEIATRRGEIPGYPTVLGRVSGMSLSMFEPLPLKEALLHKRGIASAAQFLRSVLGDPNPKKYGMQEGDHVVISYNVVAGNGSEKVYALTPVLSGGESFRQPSSGDETAFRLVQGLVDGFQVEDTKKSTRKTEIVHPLSPYVLTCKMIVRKGTSTKGGIP</sequence>
<dbReference type="AlphaFoldDB" id="A0A0F8WET8"/>
<feature type="non-terminal residue" evidence="1">
    <location>
        <position position="349"/>
    </location>
</feature>
<accession>A0A0F8WET8</accession>
<feature type="non-terminal residue" evidence="1">
    <location>
        <position position="1"/>
    </location>
</feature>
<name>A0A0F8WET8_9ZZZZ</name>
<comment type="caution">
    <text evidence="1">The sequence shown here is derived from an EMBL/GenBank/DDBJ whole genome shotgun (WGS) entry which is preliminary data.</text>
</comment>
<gene>
    <name evidence="1" type="ORF">LCGC14_3078400</name>
</gene>
<organism evidence="1">
    <name type="scientific">marine sediment metagenome</name>
    <dbReference type="NCBI Taxonomy" id="412755"/>
    <lineage>
        <taxon>unclassified sequences</taxon>
        <taxon>metagenomes</taxon>
        <taxon>ecological metagenomes</taxon>
    </lineage>
</organism>